<feature type="region of interest" description="Disordered" evidence="1">
    <location>
        <begin position="552"/>
        <end position="628"/>
    </location>
</feature>
<reference evidence="2 3" key="1">
    <citation type="submission" date="2024-02" db="EMBL/GenBank/DDBJ databases">
        <title>A draft genome for the cacao thread blight pathogen Marasmius crinis-equi.</title>
        <authorList>
            <person name="Cohen S.P."/>
            <person name="Baruah I.K."/>
            <person name="Amoako-Attah I."/>
            <person name="Bukari Y."/>
            <person name="Meinhardt L.W."/>
            <person name="Bailey B.A."/>
        </authorList>
    </citation>
    <scope>NUCLEOTIDE SEQUENCE [LARGE SCALE GENOMIC DNA]</scope>
    <source>
        <strain evidence="2 3">GH-76</strain>
    </source>
</reference>
<dbReference type="SUPFAM" id="SSF53098">
    <property type="entry name" value="Ribonuclease H-like"/>
    <property type="match status" value="1"/>
</dbReference>
<comment type="caution">
    <text evidence="2">The sequence shown here is derived from an EMBL/GenBank/DDBJ whole genome shotgun (WGS) entry which is preliminary data.</text>
</comment>
<evidence type="ECO:0000313" key="2">
    <source>
        <dbReference type="EMBL" id="KAL0565176.1"/>
    </source>
</evidence>
<protein>
    <recommendedName>
        <fullName evidence="4">DUF659 domain-containing protein</fullName>
    </recommendedName>
</protein>
<accession>A0ABR3EQP3</accession>
<feature type="compositionally biased region" description="Acidic residues" evidence="1">
    <location>
        <begin position="612"/>
        <end position="628"/>
    </location>
</feature>
<organism evidence="2 3">
    <name type="scientific">Marasmius crinis-equi</name>
    <dbReference type="NCBI Taxonomy" id="585013"/>
    <lineage>
        <taxon>Eukaryota</taxon>
        <taxon>Fungi</taxon>
        <taxon>Dikarya</taxon>
        <taxon>Basidiomycota</taxon>
        <taxon>Agaricomycotina</taxon>
        <taxon>Agaricomycetes</taxon>
        <taxon>Agaricomycetidae</taxon>
        <taxon>Agaricales</taxon>
        <taxon>Marasmiineae</taxon>
        <taxon>Marasmiaceae</taxon>
        <taxon>Marasmius</taxon>
    </lineage>
</organism>
<sequence length="628" mass="71229">MHKTANAQDKLPKPDAKPKLTTKAKKPLVQQAFQVTNSKPFGPQKQSDFERDFMKLWVTTNGAFYLASHPFVEYFCNKWIPGSKLPGRNQLGGCILDAECGDIMKDILKEVVGEYGTGVIDGWSTKKDAVQHTNLNVQGSEYPVNLHVTAPERKTSANLLTHVLTDMKTMTMVWKAVVVAWCCDSGGDSRGLCPLLLKDMPWLITIPCWAHQINLTVKDYLTKGNPYIVLVLGTSLTLINWFKAHKRAESILFEEQRNNPNLGAPVGFVRPGMTCWGSHFMSCCRLLELMKPLKSTLNNREELCRAAGDKKEQIEQANLELRVANRFNRIKVYLEPLAVAGLVAQGSSTRLNHVLVTLATLYHCYSTKTKLYKFTEDNKIILGSLQKHWEVLKRDQDNYIVAVFLNPFLCGFYFNADIASLSWMGLYSVVKRVYMRVFRVDLPEDVPDELFDHFIDYYDKKGALSEWLKHFFKTGKTYNEMHLMSQVWRGGPSKSPLTKLALLIMSIVANSAGAECHFSTMGRLYSDKRRNLLNPVRAHKIAVVNRSIQEQFPQKESRKRDTTAIRNTTATSSSTTNKDDNDNDDESSDSDEDSKDRDASSARPLIDKLNTMEEEDSREEDNPFDAPR</sequence>
<gene>
    <name evidence="2" type="ORF">V5O48_016853</name>
</gene>
<feature type="compositionally biased region" description="Basic and acidic residues" evidence="1">
    <location>
        <begin position="553"/>
        <end position="563"/>
    </location>
</feature>
<dbReference type="Proteomes" id="UP001465976">
    <property type="component" value="Unassembled WGS sequence"/>
</dbReference>
<evidence type="ECO:0000256" key="1">
    <source>
        <dbReference type="SAM" id="MobiDB-lite"/>
    </source>
</evidence>
<keyword evidence="3" id="KW-1185">Reference proteome</keyword>
<feature type="compositionally biased region" description="Low complexity" evidence="1">
    <location>
        <begin position="564"/>
        <end position="576"/>
    </location>
</feature>
<dbReference type="InterPro" id="IPR012337">
    <property type="entry name" value="RNaseH-like_sf"/>
</dbReference>
<feature type="region of interest" description="Disordered" evidence="1">
    <location>
        <begin position="1"/>
        <end position="25"/>
    </location>
</feature>
<proteinExistence type="predicted"/>
<name>A0ABR3EQP3_9AGAR</name>
<dbReference type="EMBL" id="JBAHYK010002384">
    <property type="protein sequence ID" value="KAL0565176.1"/>
    <property type="molecule type" value="Genomic_DNA"/>
</dbReference>
<feature type="compositionally biased region" description="Acidic residues" evidence="1">
    <location>
        <begin position="581"/>
        <end position="593"/>
    </location>
</feature>
<evidence type="ECO:0008006" key="4">
    <source>
        <dbReference type="Google" id="ProtNLM"/>
    </source>
</evidence>
<evidence type="ECO:0000313" key="3">
    <source>
        <dbReference type="Proteomes" id="UP001465976"/>
    </source>
</evidence>